<name>A0A8C9YH73_SANLU</name>
<evidence type="ECO:0000256" key="6">
    <source>
        <dbReference type="SAM" id="Phobius"/>
    </source>
</evidence>
<organism evidence="7 8">
    <name type="scientific">Sander lucioperca</name>
    <name type="common">Pike-perch</name>
    <name type="synonym">Perca lucioperca</name>
    <dbReference type="NCBI Taxonomy" id="283035"/>
    <lineage>
        <taxon>Eukaryota</taxon>
        <taxon>Metazoa</taxon>
        <taxon>Chordata</taxon>
        <taxon>Craniata</taxon>
        <taxon>Vertebrata</taxon>
        <taxon>Euteleostomi</taxon>
        <taxon>Actinopterygii</taxon>
        <taxon>Neopterygii</taxon>
        <taxon>Teleostei</taxon>
        <taxon>Neoteleostei</taxon>
        <taxon>Acanthomorphata</taxon>
        <taxon>Eupercaria</taxon>
        <taxon>Perciformes</taxon>
        <taxon>Percoidei</taxon>
        <taxon>Percidae</taxon>
        <taxon>Luciopercinae</taxon>
        <taxon>Sander</taxon>
    </lineage>
</organism>
<feature type="transmembrane region" description="Helical" evidence="6">
    <location>
        <begin position="158"/>
        <end position="177"/>
    </location>
</feature>
<accession>A0A8C9YH73</accession>
<keyword evidence="8" id="KW-1185">Reference proteome</keyword>
<comment type="subcellular location">
    <subcellularLocation>
        <location evidence="1">Membrane</location>
        <topology evidence="1">Multi-pass membrane protein</topology>
    </subcellularLocation>
</comment>
<evidence type="ECO:0000256" key="3">
    <source>
        <dbReference type="ARBA" id="ARBA00022692"/>
    </source>
</evidence>
<proteinExistence type="inferred from homology"/>
<protein>
    <submittedName>
        <fullName evidence="7">Transmembrane 4 L six family member 21b</fullName>
    </submittedName>
</protein>
<comment type="similarity">
    <text evidence="2">Belongs to the L6 tetraspanin family.</text>
</comment>
<evidence type="ECO:0000256" key="5">
    <source>
        <dbReference type="ARBA" id="ARBA00023136"/>
    </source>
</evidence>
<dbReference type="InterPro" id="IPR008661">
    <property type="entry name" value="L6_membrane"/>
</dbReference>
<keyword evidence="3 6" id="KW-0812">Transmembrane</keyword>
<dbReference type="GeneTree" id="ENSGT01030000234590"/>
<feature type="transmembrane region" description="Helical" evidence="6">
    <location>
        <begin position="12"/>
        <end position="30"/>
    </location>
</feature>
<dbReference type="Pfam" id="PF05805">
    <property type="entry name" value="L6_membrane"/>
    <property type="match status" value="1"/>
</dbReference>
<feature type="transmembrane region" description="Helical" evidence="6">
    <location>
        <begin position="50"/>
        <end position="70"/>
    </location>
</feature>
<dbReference type="PANTHER" id="PTHR14198:SF23">
    <property type="entry name" value="SI:CH211-137I24.10"/>
    <property type="match status" value="1"/>
</dbReference>
<keyword evidence="4 6" id="KW-1133">Transmembrane helix</keyword>
<evidence type="ECO:0000313" key="8">
    <source>
        <dbReference type="Proteomes" id="UP000694568"/>
    </source>
</evidence>
<reference evidence="7" key="2">
    <citation type="submission" date="2025-09" db="UniProtKB">
        <authorList>
            <consortium name="Ensembl"/>
        </authorList>
    </citation>
    <scope>IDENTIFICATION</scope>
</reference>
<dbReference type="Ensembl" id="ENSSLUT00000026016.1">
    <property type="protein sequence ID" value="ENSSLUP00000025200.1"/>
    <property type="gene ID" value="ENSSLUG00000011454.1"/>
</dbReference>
<dbReference type="GO" id="GO:0016020">
    <property type="term" value="C:membrane"/>
    <property type="evidence" value="ECO:0007669"/>
    <property type="project" value="UniProtKB-SubCell"/>
</dbReference>
<keyword evidence="5 6" id="KW-0472">Membrane</keyword>
<sequence length="236" mass="25610">MCTGACSKFIAIPLYILALVSMICNIILFFPDFDTKYAAAEGQITEEVKYMGGFIGGGIMVLIPAIHIHLTSAKNCCANRCGMFLSIGFAAAGVLGAVYSLSAAALGLSNGPTCFWSNILSPIPKWGTPFANSSGSYLSDKDQWSWCRVPENVVEFNVGLFSTLLVAACLELVLCAIQMVNGLFGCICGTCETLFGTDPCKNHLHFILFLYFSMKMRVMIQKVSFPPISRSQYQAK</sequence>
<dbReference type="PANTHER" id="PTHR14198">
    <property type="entry name" value="TRANSMEMBRANE 4 L6 FAMILY MEMBER 1-RELATED"/>
    <property type="match status" value="1"/>
</dbReference>
<evidence type="ECO:0000256" key="1">
    <source>
        <dbReference type="ARBA" id="ARBA00004141"/>
    </source>
</evidence>
<gene>
    <name evidence="7" type="primary">tm4sf21b</name>
</gene>
<evidence type="ECO:0000313" key="7">
    <source>
        <dbReference type="Ensembl" id="ENSSLUP00000025200.1"/>
    </source>
</evidence>
<dbReference type="AlphaFoldDB" id="A0A8C9YH73"/>
<feature type="transmembrane region" description="Helical" evidence="6">
    <location>
        <begin position="82"/>
        <end position="108"/>
    </location>
</feature>
<reference evidence="7" key="1">
    <citation type="submission" date="2025-08" db="UniProtKB">
        <authorList>
            <consortium name="Ensembl"/>
        </authorList>
    </citation>
    <scope>IDENTIFICATION</scope>
</reference>
<dbReference type="Proteomes" id="UP000694568">
    <property type="component" value="Unplaced"/>
</dbReference>
<evidence type="ECO:0000256" key="2">
    <source>
        <dbReference type="ARBA" id="ARBA00006193"/>
    </source>
</evidence>
<evidence type="ECO:0000256" key="4">
    <source>
        <dbReference type="ARBA" id="ARBA00022989"/>
    </source>
</evidence>